<dbReference type="Gene3D" id="3.40.50.720">
    <property type="entry name" value="NAD(P)-binding Rossmann-like Domain"/>
    <property type="match status" value="1"/>
</dbReference>
<dbReference type="EMBL" id="PGGW01000067">
    <property type="protein sequence ID" value="PJE95120.1"/>
    <property type="molecule type" value="Genomic_DNA"/>
</dbReference>
<dbReference type="Proteomes" id="UP000230407">
    <property type="component" value="Unassembled WGS sequence"/>
</dbReference>
<dbReference type="InterPro" id="IPR032875">
    <property type="entry name" value="Succ_CoA_lig_flav_dom"/>
</dbReference>
<dbReference type="RefSeq" id="WP_100204372.1">
    <property type="nucleotide sequence ID" value="NZ_PGGW01000067.1"/>
</dbReference>
<dbReference type="InterPro" id="IPR000182">
    <property type="entry name" value="GNAT_dom"/>
</dbReference>
<organism evidence="2 3">
    <name type="scientific">Streptomyces carminius</name>
    <dbReference type="NCBI Taxonomy" id="2665496"/>
    <lineage>
        <taxon>Bacteria</taxon>
        <taxon>Bacillati</taxon>
        <taxon>Actinomycetota</taxon>
        <taxon>Actinomycetes</taxon>
        <taxon>Kitasatosporales</taxon>
        <taxon>Streptomycetaceae</taxon>
        <taxon>Streptomyces</taxon>
    </lineage>
</organism>
<comment type="caution">
    <text evidence="2">The sequence shown here is derived from an EMBL/GenBank/DDBJ whole genome shotgun (WGS) entry which is preliminary data.</text>
</comment>
<dbReference type="InterPro" id="IPR013815">
    <property type="entry name" value="ATP_grasp_subdomain_1"/>
</dbReference>
<dbReference type="GO" id="GO:0005524">
    <property type="term" value="F:ATP binding"/>
    <property type="evidence" value="ECO:0007669"/>
    <property type="project" value="InterPro"/>
</dbReference>
<dbReference type="PANTHER" id="PTHR42793:SF1">
    <property type="entry name" value="PEPTIDYL-LYSINE N-ACETYLTRANSFERASE PATZ"/>
    <property type="match status" value="1"/>
</dbReference>
<reference evidence="2 3" key="1">
    <citation type="submission" date="2017-11" db="EMBL/GenBank/DDBJ databases">
        <title>Streptomyces carmine sp. nov., a novel actinomycete isolated from Sophora alopecuroides in Xinjiang, China.</title>
        <authorList>
            <person name="Wang Y."/>
            <person name="Luo X."/>
            <person name="Wan C."/>
            <person name="Zhang L."/>
        </authorList>
    </citation>
    <scope>NUCLEOTIDE SEQUENCE [LARGE SCALE GENOMIC DNA]</scope>
    <source>
        <strain evidence="2 3">TRM SA0054</strain>
    </source>
</reference>
<gene>
    <name evidence="2" type="ORF">CUT44_26140</name>
</gene>
<dbReference type="PANTHER" id="PTHR42793">
    <property type="entry name" value="COA BINDING DOMAIN CONTAINING PROTEIN"/>
    <property type="match status" value="1"/>
</dbReference>
<accession>A0A2M8LT37</accession>
<dbReference type="Gene3D" id="3.40.630.30">
    <property type="match status" value="1"/>
</dbReference>
<dbReference type="Pfam" id="PF13607">
    <property type="entry name" value="Succ_CoA_lig"/>
    <property type="match status" value="1"/>
</dbReference>
<dbReference type="InterPro" id="IPR016181">
    <property type="entry name" value="Acyl_CoA_acyltransferase"/>
</dbReference>
<evidence type="ECO:0000313" key="3">
    <source>
        <dbReference type="Proteomes" id="UP000230407"/>
    </source>
</evidence>
<dbReference type="GO" id="GO:0043758">
    <property type="term" value="F:acetate-CoA ligase (ADP-forming) activity"/>
    <property type="evidence" value="ECO:0007669"/>
    <property type="project" value="InterPro"/>
</dbReference>
<dbReference type="CDD" id="cd04301">
    <property type="entry name" value="NAT_SF"/>
    <property type="match status" value="1"/>
</dbReference>
<dbReference type="InterPro" id="IPR003781">
    <property type="entry name" value="CoA-bd"/>
</dbReference>
<name>A0A2M8LT37_9ACTN</name>
<dbReference type="Pfam" id="PF19045">
    <property type="entry name" value="Ligase_CoA_2"/>
    <property type="match status" value="1"/>
</dbReference>
<dbReference type="SUPFAM" id="SSF56059">
    <property type="entry name" value="Glutathione synthetase ATP-binding domain-like"/>
    <property type="match status" value="1"/>
</dbReference>
<dbReference type="InterPro" id="IPR016102">
    <property type="entry name" value="Succinyl-CoA_synth-like"/>
</dbReference>
<keyword evidence="2" id="KW-0808">Transferase</keyword>
<dbReference type="AlphaFoldDB" id="A0A2M8LT37"/>
<dbReference type="PROSITE" id="PS51186">
    <property type="entry name" value="GNAT"/>
    <property type="match status" value="1"/>
</dbReference>
<evidence type="ECO:0000313" key="2">
    <source>
        <dbReference type="EMBL" id="PJE95120.1"/>
    </source>
</evidence>
<dbReference type="SMART" id="SM00881">
    <property type="entry name" value="CoA_binding"/>
    <property type="match status" value="1"/>
</dbReference>
<dbReference type="Pfam" id="PF00583">
    <property type="entry name" value="Acetyltransf_1"/>
    <property type="match status" value="1"/>
</dbReference>
<dbReference type="InterPro" id="IPR036291">
    <property type="entry name" value="NAD(P)-bd_dom_sf"/>
</dbReference>
<dbReference type="Pfam" id="PF13380">
    <property type="entry name" value="CoA_binding_2"/>
    <property type="match status" value="1"/>
</dbReference>
<dbReference type="Gene3D" id="3.30.470.20">
    <property type="entry name" value="ATP-grasp fold, B domain"/>
    <property type="match status" value="1"/>
</dbReference>
<protein>
    <submittedName>
        <fullName evidence="2">GNAT family N-acetyltransferase</fullName>
    </submittedName>
</protein>
<dbReference type="InterPro" id="IPR043938">
    <property type="entry name" value="Ligase_CoA_dom"/>
</dbReference>
<dbReference type="Gene3D" id="3.40.50.261">
    <property type="entry name" value="Succinyl-CoA synthetase domains"/>
    <property type="match status" value="2"/>
</dbReference>
<evidence type="ECO:0000259" key="1">
    <source>
        <dbReference type="PROSITE" id="PS51186"/>
    </source>
</evidence>
<dbReference type="SUPFAM" id="SSF51735">
    <property type="entry name" value="NAD(P)-binding Rossmann-fold domains"/>
    <property type="match status" value="1"/>
</dbReference>
<sequence>MTDTAEHVRQAHALLADGRTVEIRPARPEDRLGVEGLYARMSPESLRWRFPASGPGPGRQAARRVCGPARPGCLALLALYDGRVVGVAEYEGGRAGEAGENGENGGSATPVAGGAPVTTAEVALAVADDFRHHGVGTLLLEHLVHAARAEGVTAFTAGALAGNHAVLRVFADLGLRTTRRLDGGEVRCEILLDPDEHYLASVDERGRTADAASLRPLLRPRSIAVVGAGRAEGSVGRAVLRNLHRAGFTGRLLAVNPHASVVERTPCYPSVAVLPKAPELAVLTVPAHAVPETARQCGKSGVRALVVLTSGLDAEQGAALLATCRHYGMRLVGPNCLGIANTEDGIRLDATFAAHRPLPGSAGVAVQSGGVGIALLGGLARLGIGVSSFVSLGDKYDVSGNDLLQWWEGDGRTDLALLHLESFGNPRAFSRTARRVARHMPVLTVDAGRSAAGRRAAASHTAAAATPTMTRRALFTQAGVIATRSIGELLDAAALLHSQPLPTGSRVAVVSNAGGAGVLAADACVEAGLTVPELPAALAAELGVALPAGAAAGNPVDTTAAVGGTELAACLDRLARRSDIDAVLVVLVPTATVRATGDDPVRALLRTAGDHPAKTFAAVLPDQGERVRLLPTGHPDGSALPVYADPQDAARALARAVERTRWLGRPSGTVPEIDGLTGTAHAAARDAARALVAGFLAEHPGGGWLDPRHCARLLDLYGVLRLPQIWAGNEDAAVAAAAALSAAGGPEGPDGSEGPDGRVALKAHWPGLVHKSDQGAVVLDLAGEHRVRAAWRELTARLGDVMTGAVVQPMARRGTELVAGVVQDEVFGPLVLFGLGGTATDVLADHAARLAPLTDRDVRDLLTAPRCAPLLFGHRGGPPADLDGLEQTLLRLSTMACDLPELAEAEINPLLARPDGVTAVDARVRLLPRRAHDPHLRRLR</sequence>
<dbReference type="GO" id="GO:0016747">
    <property type="term" value="F:acyltransferase activity, transferring groups other than amino-acyl groups"/>
    <property type="evidence" value="ECO:0007669"/>
    <property type="project" value="InterPro"/>
</dbReference>
<dbReference type="Pfam" id="PF13549">
    <property type="entry name" value="ATP-grasp_5"/>
    <property type="match status" value="1"/>
</dbReference>
<keyword evidence="3" id="KW-1185">Reference proteome</keyword>
<feature type="domain" description="N-acetyltransferase" evidence="1">
    <location>
        <begin position="21"/>
        <end position="193"/>
    </location>
</feature>
<proteinExistence type="predicted"/>
<dbReference type="Gene3D" id="3.30.1490.20">
    <property type="entry name" value="ATP-grasp fold, A domain"/>
    <property type="match status" value="1"/>
</dbReference>
<dbReference type="SUPFAM" id="SSF52210">
    <property type="entry name" value="Succinyl-CoA synthetase domains"/>
    <property type="match status" value="2"/>
</dbReference>
<dbReference type="SUPFAM" id="SSF55729">
    <property type="entry name" value="Acyl-CoA N-acyltransferases (Nat)"/>
    <property type="match status" value="1"/>
</dbReference>